<protein>
    <submittedName>
        <fullName evidence="2">Uncharacterized protein</fullName>
    </submittedName>
</protein>
<dbReference type="RefSeq" id="WP_073151714.1">
    <property type="nucleotide sequence ID" value="NZ_FRAG01000046.1"/>
</dbReference>
<proteinExistence type="predicted"/>
<keyword evidence="1" id="KW-1133">Transmembrane helix</keyword>
<keyword evidence="1" id="KW-0812">Transmembrane</keyword>
<sequence length="86" mass="9943">MIYQVIASVVAVIMFFITYKLFIKFKGKFILLSEMNYYLKIIISIFLIISSSTMLVYYSTDILFLKFVEAISFSIIYAIAVAILKT</sequence>
<evidence type="ECO:0000313" key="2">
    <source>
        <dbReference type="EMBL" id="SHK31417.1"/>
    </source>
</evidence>
<keyword evidence="3" id="KW-1185">Reference proteome</keyword>
<feature type="transmembrane region" description="Helical" evidence="1">
    <location>
        <begin position="6"/>
        <end position="25"/>
    </location>
</feature>
<feature type="transmembrane region" description="Helical" evidence="1">
    <location>
        <begin position="64"/>
        <end position="84"/>
    </location>
</feature>
<reference evidence="2 3" key="1">
    <citation type="submission" date="2016-11" db="EMBL/GenBank/DDBJ databases">
        <authorList>
            <person name="Jaros S."/>
            <person name="Januszkiewicz K."/>
            <person name="Wedrychowicz H."/>
        </authorList>
    </citation>
    <scope>NUCLEOTIDE SEQUENCE [LARGE SCALE GENOMIC DNA]</scope>
    <source>
        <strain evidence="2 3">DSM 15212</strain>
    </source>
</reference>
<gene>
    <name evidence="2" type="ORF">SAMN02745912_02949</name>
</gene>
<evidence type="ECO:0000313" key="3">
    <source>
        <dbReference type="Proteomes" id="UP000184465"/>
    </source>
</evidence>
<dbReference type="AlphaFoldDB" id="A0A1M6RGC6"/>
<evidence type="ECO:0000256" key="1">
    <source>
        <dbReference type="SAM" id="Phobius"/>
    </source>
</evidence>
<feature type="transmembrane region" description="Helical" evidence="1">
    <location>
        <begin position="37"/>
        <end position="58"/>
    </location>
</feature>
<dbReference type="Proteomes" id="UP000184465">
    <property type="component" value="Unassembled WGS sequence"/>
</dbReference>
<name>A0A1M6RGC6_PARC5</name>
<dbReference type="EMBL" id="FRAG01000046">
    <property type="protein sequence ID" value="SHK31417.1"/>
    <property type="molecule type" value="Genomic_DNA"/>
</dbReference>
<organism evidence="2 3">
    <name type="scientific">Paramaledivibacter caminithermalis (strain DSM 15212 / CIP 107654 / DViRD3)</name>
    <name type="common">Clostridium caminithermale</name>
    <dbReference type="NCBI Taxonomy" id="1121301"/>
    <lineage>
        <taxon>Bacteria</taxon>
        <taxon>Bacillati</taxon>
        <taxon>Bacillota</taxon>
        <taxon>Clostridia</taxon>
        <taxon>Peptostreptococcales</taxon>
        <taxon>Caminicellaceae</taxon>
        <taxon>Paramaledivibacter</taxon>
    </lineage>
</organism>
<keyword evidence="1" id="KW-0472">Membrane</keyword>
<accession>A0A1M6RGC6</accession>